<evidence type="ECO:0000259" key="2">
    <source>
        <dbReference type="PROSITE" id="PS50181"/>
    </source>
</evidence>
<comment type="caution">
    <text evidence="3">The sequence shown here is derived from an EMBL/GenBank/DDBJ whole genome shotgun (WGS) entry which is preliminary data.</text>
</comment>
<evidence type="ECO:0000313" key="3">
    <source>
        <dbReference type="EMBL" id="RCN47591.1"/>
    </source>
</evidence>
<dbReference type="EMBL" id="JOJR01000060">
    <property type="protein sequence ID" value="RCN47591.1"/>
    <property type="molecule type" value="Genomic_DNA"/>
</dbReference>
<evidence type="ECO:0000313" key="4">
    <source>
        <dbReference type="Proteomes" id="UP000252519"/>
    </source>
</evidence>
<protein>
    <submittedName>
        <fullName evidence="3">F-box domain protein</fullName>
    </submittedName>
</protein>
<feature type="transmembrane region" description="Helical" evidence="1">
    <location>
        <begin position="198"/>
        <end position="217"/>
    </location>
</feature>
<dbReference type="OrthoDB" id="5818642at2759"/>
<name>A0A368GT90_ANCCA</name>
<dbReference type="PROSITE" id="PS50181">
    <property type="entry name" value="FBOX"/>
    <property type="match status" value="1"/>
</dbReference>
<keyword evidence="1" id="KW-1133">Transmembrane helix</keyword>
<dbReference type="CDD" id="cd09917">
    <property type="entry name" value="F-box_SF"/>
    <property type="match status" value="1"/>
</dbReference>
<accession>A0A368GT90</accession>
<dbReference type="SMART" id="SM00256">
    <property type="entry name" value="FBOX"/>
    <property type="match status" value="1"/>
</dbReference>
<reference evidence="3 4" key="1">
    <citation type="submission" date="2014-10" db="EMBL/GenBank/DDBJ databases">
        <title>Draft genome of the hookworm Ancylostoma caninum.</title>
        <authorList>
            <person name="Mitreva M."/>
        </authorList>
    </citation>
    <scope>NUCLEOTIDE SEQUENCE [LARGE SCALE GENOMIC DNA]</scope>
    <source>
        <strain evidence="3 4">Baltimore</strain>
    </source>
</reference>
<gene>
    <name evidence="3" type="ORF">ANCCAN_06365</name>
</gene>
<sequence length="381" mass="43325">MSNASVANAQLNQGGSRVVRFPAGSDLEDTDGQCLADLAFVEGKKVKWALKMDEEDNAFYLYLKDVDAFRAPLQDFLRELFANATQQPNETFAFLELPPEIQLQILQKVSLRDLSSCRLTCRCFNQIIVKNWNSLSPRKIGCVDFIPGCDEVWGLYFDYTRKLITFTNAVISRLVLYYVCGYVFGYKCNTPRSSELSMIYYGGVISSPLLLSLAQQLTQARITVKAMIIHNCRCCCEAEELVAFLKSAHVEVLAIDVFEMRDFGKSLLMSDVIRSLKCVFIFSNGDDVMSGIVVDPFYYDHPIEVHGLRRLLADWGNGSTDILHFHMYSEAEWAADVNSVLREIRHMRVRSGCILRNSEHQELRLDVNNGRVAFTKVERQL</sequence>
<evidence type="ECO:0000256" key="1">
    <source>
        <dbReference type="SAM" id="Phobius"/>
    </source>
</evidence>
<feature type="domain" description="F-box" evidence="2">
    <location>
        <begin position="91"/>
        <end position="135"/>
    </location>
</feature>
<dbReference type="Gene3D" id="1.20.1280.50">
    <property type="match status" value="1"/>
</dbReference>
<keyword evidence="1" id="KW-0472">Membrane</keyword>
<keyword evidence="1" id="KW-0812">Transmembrane</keyword>
<dbReference type="InterPro" id="IPR036047">
    <property type="entry name" value="F-box-like_dom_sf"/>
</dbReference>
<dbReference type="Proteomes" id="UP000252519">
    <property type="component" value="Unassembled WGS sequence"/>
</dbReference>
<dbReference type="SUPFAM" id="SSF81383">
    <property type="entry name" value="F-box domain"/>
    <property type="match status" value="1"/>
</dbReference>
<dbReference type="AlphaFoldDB" id="A0A368GT90"/>
<dbReference type="InterPro" id="IPR001810">
    <property type="entry name" value="F-box_dom"/>
</dbReference>
<feature type="transmembrane region" description="Helical" evidence="1">
    <location>
        <begin position="163"/>
        <end position="186"/>
    </location>
</feature>
<dbReference type="Pfam" id="PF12937">
    <property type="entry name" value="F-box-like"/>
    <property type="match status" value="1"/>
</dbReference>
<keyword evidence="4" id="KW-1185">Reference proteome</keyword>
<proteinExistence type="predicted"/>
<organism evidence="3 4">
    <name type="scientific">Ancylostoma caninum</name>
    <name type="common">Dog hookworm</name>
    <dbReference type="NCBI Taxonomy" id="29170"/>
    <lineage>
        <taxon>Eukaryota</taxon>
        <taxon>Metazoa</taxon>
        <taxon>Ecdysozoa</taxon>
        <taxon>Nematoda</taxon>
        <taxon>Chromadorea</taxon>
        <taxon>Rhabditida</taxon>
        <taxon>Rhabditina</taxon>
        <taxon>Rhabditomorpha</taxon>
        <taxon>Strongyloidea</taxon>
        <taxon>Ancylostomatidae</taxon>
        <taxon>Ancylostomatinae</taxon>
        <taxon>Ancylostoma</taxon>
    </lineage>
</organism>